<comment type="caution">
    <text evidence="2">The sequence shown here is derived from an EMBL/GenBank/DDBJ whole genome shotgun (WGS) entry which is preliminary data.</text>
</comment>
<evidence type="ECO:0000313" key="3">
    <source>
        <dbReference type="Proteomes" id="UP000228909"/>
    </source>
</evidence>
<dbReference type="AlphaFoldDB" id="A0A2H0TJA6"/>
<dbReference type="EMBL" id="PFCK01000042">
    <property type="protein sequence ID" value="PIR71630.1"/>
    <property type="molecule type" value="Genomic_DNA"/>
</dbReference>
<gene>
    <name evidence="2" type="ORF">COU43_01520</name>
</gene>
<evidence type="ECO:0000313" key="2">
    <source>
        <dbReference type="EMBL" id="PIR71630.1"/>
    </source>
</evidence>
<accession>A0A2H0TJA6</accession>
<evidence type="ECO:0000256" key="1">
    <source>
        <dbReference type="SAM" id="Phobius"/>
    </source>
</evidence>
<feature type="non-terminal residue" evidence="2">
    <location>
        <position position="1"/>
    </location>
</feature>
<keyword evidence="1" id="KW-1133">Transmembrane helix</keyword>
<feature type="transmembrane region" description="Helical" evidence="1">
    <location>
        <begin position="255"/>
        <end position="274"/>
    </location>
</feature>
<reference evidence="3" key="1">
    <citation type="submission" date="2017-09" db="EMBL/GenBank/DDBJ databases">
        <title>Depth-based differentiation of microbial function through sediment-hosted aquifers and enrichment of novel symbionts in the deep terrestrial subsurface.</title>
        <authorList>
            <person name="Probst A.J."/>
            <person name="Ladd B."/>
            <person name="Jarett J.K."/>
            <person name="Geller-Mcgrath D.E."/>
            <person name="Sieber C.M.K."/>
            <person name="Emerson J.B."/>
            <person name="Anantharaman K."/>
            <person name="Thomas B.C."/>
            <person name="Malmstrom R."/>
            <person name="Stieglmeier M."/>
            <person name="Klingl A."/>
            <person name="Woyke T."/>
            <person name="Ryan C.M."/>
            <person name="Banfield J.F."/>
        </authorList>
    </citation>
    <scope>NUCLEOTIDE SEQUENCE [LARGE SCALE GENOMIC DNA]</scope>
</reference>
<sequence>LLKNVLPQNLRFLDKLAKVIQKEYYRSTIIKPEKALKESLKEANEFLEQIAKKGDVSWLGNLSFAALSLKNYELNFTKVGDLKIFLLRGERIIDIDQKLKFEEITPWPLKIFGNIVSGKLAEDDLLLVSTKEVTDFFEKENLLTEIGKIWPFNEKGLREIFDKRKKEVLKISGLSLIIVLTKEALASKKQVISEKSYPKEFNLKEVFSPYLKSLGERFSLFINIFKGLIRKPKLGKFPKLPKLAMPKFPRPGKKLILILALIFFLALGFFISQLQEEKELKERQIILEEIQEKVNRAESFLILKTPQAEVEANSLLKESFEEISQLAKIVSKTPKDFQSQV</sequence>
<dbReference type="Proteomes" id="UP000228909">
    <property type="component" value="Unassembled WGS sequence"/>
</dbReference>
<proteinExistence type="predicted"/>
<keyword evidence="1" id="KW-0812">Transmembrane</keyword>
<name>A0A2H0TJA6_9BACT</name>
<organism evidence="2 3">
    <name type="scientific">Candidatus Nealsonbacteria bacterium CG10_big_fil_rev_8_21_14_0_10_37_25</name>
    <dbReference type="NCBI Taxonomy" id="1974711"/>
    <lineage>
        <taxon>Bacteria</taxon>
        <taxon>Candidatus Nealsoniibacteriota</taxon>
    </lineage>
</organism>
<keyword evidence="1" id="KW-0472">Membrane</keyword>
<protein>
    <submittedName>
        <fullName evidence="2">Uncharacterized protein</fullName>
    </submittedName>
</protein>
<feature type="non-terminal residue" evidence="2">
    <location>
        <position position="341"/>
    </location>
</feature>